<evidence type="ECO:0000256" key="7">
    <source>
        <dbReference type="ARBA" id="ARBA00022882"/>
    </source>
</evidence>
<keyword evidence="4" id="KW-0107">Calcium channel</keyword>
<protein>
    <submittedName>
        <fullName evidence="16">Voltage-dependent T-type calcium channel subunit alpha-1I-like</fullName>
    </submittedName>
</protein>
<keyword evidence="15" id="KW-1185">Reference proteome</keyword>
<evidence type="ECO:0000256" key="6">
    <source>
        <dbReference type="ARBA" id="ARBA00022837"/>
    </source>
</evidence>
<dbReference type="PANTHER" id="PTHR45628:SF39">
    <property type="entry name" value="VOLTAGE-DEPENDENT T-TYPE CALCIUM CHANNEL SUBUNIT ALPHA-1I"/>
    <property type="match status" value="1"/>
</dbReference>
<dbReference type="Proteomes" id="UP000515152">
    <property type="component" value="Chromosome 24"/>
</dbReference>
<dbReference type="InterPro" id="IPR005821">
    <property type="entry name" value="Ion_trans_dom"/>
</dbReference>
<dbReference type="KEGG" id="char:105908852"/>
<dbReference type="PANTHER" id="PTHR45628">
    <property type="entry name" value="VOLTAGE-DEPENDENT CALCIUM CHANNEL TYPE A SUBUNIT ALPHA-1"/>
    <property type="match status" value="1"/>
</dbReference>
<feature type="region of interest" description="Disordered" evidence="12">
    <location>
        <begin position="917"/>
        <end position="955"/>
    </location>
</feature>
<dbReference type="FunFam" id="1.20.120.350:FF:000012">
    <property type="entry name" value="Voltage-dependent T-type calcium channel subunit alpha"/>
    <property type="match status" value="1"/>
</dbReference>
<keyword evidence="8 13" id="KW-1133">Transmembrane helix</keyword>
<keyword evidence="6" id="KW-0106">Calcium</keyword>
<evidence type="ECO:0000256" key="1">
    <source>
        <dbReference type="ARBA" id="ARBA00004141"/>
    </source>
</evidence>
<dbReference type="AlphaFoldDB" id="A0A6P8EQU4"/>
<feature type="transmembrane region" description="Helical" evidence="13">
    <location>
        <begin position="599"/>
        <end position="619"/>
    </location>
</feature>
<dbReference type="GeneID" id="105908852"/>
<feature type="compositionally biased region" description="Polar residues" evidence="12">
    <location>
        <begin position="1155"/>
        <end position="1173"/>
    </location>
</feature>
<evidence type="ECO:0000256" key="12">
    <source>
        <dbReference type="SAM" id="MobiDB-lite"/>
    </source>
</evidence>
<gene>
    <name evidence="16" type="primary">LOC105908852</name>
</gene>
<feature type="transmembrane region" description="Helical" evidence="13">
    <location>
        <begin position="569"/>
        <end position="587"/>
    </location>
</feature>
<dbReference type="FunFam" id="1.20.120.350:FF:000007">
    <property type="entry name" value="Voltage-dependent T-type calcium channel subunit alpha"/>
    <property type="match status" value="1"/>
</dbReference>
<evidence type="ECO:0000256" key="9">
    <source>
        <dbReference type="ARBA" id="ARBA00023065"/>
    </source>
</evidence>
<dbReference type="GO" id="GO:0098703">
    <property type="term" value="P:calcium ion import across plasma membrane"/>
    <property type="evidence" value="ECO:0007669"/>
    <property type="project" value="TreeGrafter"/>
</dbReference>
<dbReference type="GO" id="GO:0005891">
    <property type="term" value="C:voltage-gated calcium channel complex"/>
    <property type="evidence" value="ECO:0007669"/>
    <property type="project" value="TreeGrafter"/>
</dbReference>
<evidence type="ECO:0000256" key="8">
    <source>
        <dbReference type="ARBA" id="ARBA00022989"/>
    </source>
</evidence>
<feature type="transmembrane region" description="Helical" evidence="13">
    <location>
        <begin position="151"/>
        <end position="175"/>
    </location>
</feature>
<evidence type="ECO:0000259" key="14">
    <source>
        <dbReference type="Pfam" id="PF00520"/>
    </source>
</evidence>
<keyword evidence="3" id="KW-0109">Calcium transport</keyword>
<evidence type="ECO:0000313" key="15">
    <source>
        <dbReference type="Proteomes" id="UP000515152"/>
    </source>
</evidence>
<keyword evidence="10 13" id="KW-0472">Membrane</keyword>
<feature type="transmembrane region" description="Helical" evidence="13">
    <location>
        <begin position="324"/>
        <end position="349"/>
    </location>
</feature>
<evidence type="ECO:0000313" key="16">
    <source>
        <dbReference type="RefSeq" id="XP_031418513.2"/>
    </source>
</evidence>
<feature type="region of interest" description="Disordered" evidence="12">
    <location>
        <begin position="1134"/>
        <end position="1222"/>
    </location>
</feature>
<dbReference type="GO" id="GO:0008331">
    <property type="term" value="F:high voltage-gated calcium channel activity"/>
    <property type="evidence" value="ECO:0007669"/>
    <property type="project" value="TreeGrafter"/>
</dbReference>
<evidence type="ECO:0000256" key="11">
    <source>
        <dbReference type="ARBA" id="ARBA00023303"/>
    </source>
</evidence>
<keyword evidence="5 13" id="KW-0812">Transmembrane</keyword>
<dbReference type="RefSeq" id="XP_031418513.2">
    <property type="nucleotide sequence ID" value="XM_031562653.2"/>
</dbReference>
<dbReference type="FunFam" id="1.10.287.70:FF:000053">
    <property type="entry name" value="Voltage-dependent T-type calcium channel subunit alpha"/>
    <property type="match status" value="1"/>
</dbReference>
<feature type="transmembrane region" description="Helical" evidence="13">
    <location>
        <begin position="690"/>
        <end position="712"/>
    </location>
</feature>
<evidence type="ECO:0000256" key="4">
    <source>
        <dbReference type="ARBA" id="ARBA00022673"/>
    </source>
</evidence>
<evidence type="ECO:0000256" key="3">
    <source>
        <dbReference type="ARBA" id="ARBA00022568"/>
    </source>
</evidence>
<keyword evidence="7" id="KW-0851">Voltage-gated channel</keyword>
<feature type="compositionally biased region" description="Basic and acidic residues" evidence="12">
    <location>
        <begin position="518"/>
        <end position="542"/>
    </location>
</feature>
<evidence type="ECO:0000256" key="10">
    <source>
        <dbReference type="ARBA" id="ARBA00023136"/>
    </source>
</evidence>
<reference evidence="16" key="1">
    <citation type="submission" date="2025-08" db="UniProtKB">
        <authorList>
            <consortium name="RefSeq"/>
        </authorList>
    </citation>
    <scope>IDENTIFICATION</scope>
</reference>
<feature type="compositionally biased region" description="Basic and acidic residues" evidence="12">
    <location>
        <begin position="803"/>
        <end position="822"/>
    </location>
</feature>
<evidence type="ECO:0000256" key="2">
    <source>
        <dbReference type="ARBA" id="ARBA00022448"/>
    </source>
</evidence>
<feature type="domain" description="Ion transport" evidence="14">
    <location>
        <begin position="22"/>
        <end position="360"/>
    </location>
</feature>
<keyword evidence="2" id="KW-0813">Transport</keyword>
<evidence type="ECO:0000256" key="13">
    <source>
        <dbReference type="SAM" id="Phobius"/>
    </source>
</evidence>
<feature type="compositionally biased region" description="Pro residues" evidence="12">
    <location>
        <begin position="1203"/>
        <end position="1216"/>
    </location>
</feature>
<keyword evidence="11" id="KW-0407">Ion channel</keyword>
<name>A0A6P8EQU4_CLUHA</name>
<dbReference type="Pfam" id="PF00520">
    <property type="entry name" value="Ion_trans"/>
    <property type="match status" value="2"/>
</dbReference>
<sequence length="1222" mass="136311">MSLCLPNETSARWIGLNRECSTWFERVSMMVILLNCVTLGMYQPCENIDCSSDRCQILQYFDAFIYIFFAVEMVVKMVALGIFGRRCYLGDTWNRLDFFIVMAGVVEYSLDLQNINLTAIRTVRVLRPLKAINRVPSMRILVNLLLDTLPMLGNVLLLCFFVFFIFGIIGVQLWAGLLRNRCYPAENFTLTTGITLPKPYYQLDEDDERPFICSLALDNGIMSCQDVPARREGGRACCLNKNDVLHRQTLGLGPEPLVNGSASGDGLCVNWNQYYTRCRTGHSNPHKGAINFDNIGYAWIVIFQVITLEGWVEIMYYVMDAHSFYNFIYFILLIIIGSFFMINLCLVVIATQFSETKQREHQLMQEQRAQCLSSSTLASMAAEPGDCYEELFQLVCHVLRKARRRTVAFLRRLWECPGGGGGGGKPGAEKTGGTGAAGTGVNEGGRGAEMANVNGGERGRLRQIPMDSHCPHCSKAEHISADNPTDPAVTPTAEACPYCSAALSLIDGAGPGDGSANGDKEAGDAGETDGKGDQSEGEGKVERRTCQGRCRGVWVEVRIKLWGIVESKYFNRGIMIAILINTISMGIEHHEQPEELTNILEICNIVFTSMFALEMMLKLTAFGFFSYLRNAYNIFDGIIVIISVCEIIGQSDGGLSVLRTFRLLRVLKLVRFMPALRRQLVVLMKTMDNVATFCMLLMLFIFIFSILGMHIFGCKFSLKTEAGDTVPDRKNFDSLLWAIVTVFQILTQEDWNVVLYNGMASTSPLAALYFVALMTFGNYILFNLLIAILVEGFQAEGDANRSYSDDDRSSSNFDESEKHKDSLQLSDPKICTLTPNGHLEMGSLSAALGVFAAERRSFALGSRKSSIISLGKASLEQRSLSLRHSRRSSIYHHWGRPPLPPPQHILSRRSSWNSLGRQVRGGSLRVRGTSSRPYPSEHESLLAPHPSLPHPSHPHLAHLPPPLLLSRRYPHRRDRRALSLELPQLLLMPASSGSPLSQQYPQQQTHLPLPLKKTSSREKAAGEHQDCNGKAPAGPLAPLLGEVFPQVNSRKGELEEEVDYTLCFRVQKMIEVYRPDWCETRGDWSVYLFSPQNKFRQLCQSIIAHKLFDYVVLAFIFLNCITVALERPKIHQGSLVSPRHRPQTPSTHPGPPQASSPTEAPDTSPNPLHSPWTSYRPLHLLKPQAPPQTHSTHPGPLHLLKPQAPPQTPSTHPGPPTGLFTY</sequence>
<comment type="subcellular location">
    <subcellularLocation>
        <location evidence="1">Membrane</location>
        <topology evidence="1">Multi-pass membrane protein</topology>
    </subcellularLocation>
</comment>
<feature type="region of interest" description="Disordered" evidence="12">
    <location>
        <begin position="420"/>
        <end position="447"/>
    </location>
</feature>
<feature type="domain" description="Ion transport" evidence="14">
    <location>
        <begin position="568"/>
        <end position="796"/>
    </location>
</feature>
<feature type="region of interest" description="Disordered" evidence="12">
    <location>
        <begin position="801"/>
        <end position="822"/>
    </location>
</feature>
<accession>A0A6P8EQU4</accession>
<dbReference type="OrthoDB" id="416585at2759"/>
<evidence type="ECO:0000256" key="5">
    <source>
        <dbReference type="ARBA" id="ARBA00022692"/>
    </source>
</evidence>
<organism evidence="15 16">
    <name type="scientific">Clupea harengus</name>
    <name type="common">Atlantic herring</name>
    <dbReference type="NCBI Taxonomy" id="7950"/>
    <lineage>
        <taxon>Eukaryota</taxon>
        <taxon>Metazoa</taxon>
        <taxon>Chordata</taxon>
        <taxon>Craniata</taxon>
        <taxon>Vertebrata</taxon>
        <taxon>Euteleostomi</taxon>
        <taxon>Actinopterygii</taxon>
        <taxon>Neopterygii</taxon>
        <taxon>Teleostei</taxon>
        <taxon>Clupei</taxon>
        <taxon>Clupeiformes</taxon>
        <taxon>Clupeoidei</taxon>
        <taxon>Clupeidae</taxon>
        <taxon>Clupea</taxon>
    </lineage>
</organism>
<feature type="transmembrane region" description="Helical" evidence="13">
    <location>
        <begin position="732"/>
        <end position="747"/>
    </location>
</feature>
<feature type="transmembrane region" description="Helical" evidence="13">
    <location>
        <begin position="63"/>
        <end position="83"/>
    </location>
</feature>
<feature type="transmembrane region" description="Helical" evidence="13">
    <location>
        <begin position="767"/>
        <end position="790"/>
    </location>
</feature>
<proteinExistence type="predicted"/>
<feature type="region of interest" description="Disordered" evidence="12">
    <location>
        <begin position="510"/>
        <end position="542"/>
    </location>
</feature>
<keyword evidence="9" id="KW-0406">Ion transport</keyword>
<dbReference type="InterPro" id="IPR050599">
    <property type="entry name" value="VDCC_alpha-1_subunit"/>
</dbReference>
<feature type="transmembrane region" description="Helical" evidence="13">
    <location>
        <begin position="297"/>
        <end position="318"/>
    </location>
</feature>